<dbReference type="InterPro" id="IPR009908">
    <property type="entry name" value="Methylamine_util_MauE"/>
</dbReference>
<keyword evidence="2 5" id="KW-0812">Transmembrane</keyword>
<evidence type="ECO:0000256" key="5">
    <source>
        <dbReference type="SAM" id="Phobius"/>
    </source>
</evidence>
<keyword evidence="8" id="KW-1185">Reference proteome</keyword>
<evidence type="ECO:0000256" key="1">
    <source>
        <dbReference type="ARBA" id="ARBA00004141"/>
    </source>
</evidence>
<comment type="subcellular location">
    <subcellularLocation>
        <location evidence="1">Membrane</location>
        <topology evidence="1">Multi-pass membrane protein</topology>
    </subcellularLocation>
</comment>
<organism evidence="7 8">
    <name type="scientific">Nocardioides furvisabuli</name>
    <dbReference type="NCBI Taxonomy" id="375542"/>
    <lineage>
        <taxon>Bacteria</taxon>
        <taxon>Bacillati</taxon>
        <taxon>Actinomycetota</taxon>
        <taxon>Actinomycetes</taxon>
        <taxon>Propionibacteriales</taxon>
        <taxon>Nocardioidaceae</taxon>
        <taxon>Nocardioides</taxon>
    </lineage>
</organism>
<dbReference type="Pfam" id="PF07291">
    <property type="entry name" value="MauE"/>
    <property type="match status" value="1"/>
</dbReference>
<evidence type="ECO:0000313" key="7">
    <source>
        <dbReference type="EMBL" id="GAA2115939.1"/>
    </source>
</evidence>
<protein>
    <recommendedName>
        <fullName evidence="6">Methylamine utilisation protein MauE domain-containing protein</fullName>
    </recommendedName>
</protein>
<evidence type="ECO:0000313" key="8">
    <source>
        <dbReference type="Proteomes" id="UP001501161"/>
    </source>
</evidence>
<dbReference type="EMBL" id="BAAAMQ010000017">
    <property type="protein sequence ID" value="GAA2115939.1"/>
    <property type="molecule type" value="Genomic_DNA"/>
</dbReference>
<dbReference type="Gene3D" id="3.40.30.10">
    <property type="entry name" value="Glutaredoxin"/>
    <property type="match status" value="1"/>
</dbReference>
<sequence length="329" mass="33101">MTSAPLAAVLVALTLAAVLATSGAAKLRDRTATRDAFDALRVPGVVPKDAAATSLPWVELALAALLLLTPAPLLAPVAVAVLVLMLSYTALIARALGFDEPVTCSCFGSLGRHDVDRTTLARNLLLTLLAGALTWLAFAGGSVPAAVADLDSGGWWALLAAAAAAAVAVLVVGTPSSAGAGPVGELLDYERQAIPYGVLTLPGGRTSSLVELASTQARLLVMLSPGCGPCVRTAEHLDDWAARLAPAVGLLAVYPDVASAAAAPQHGRELSASEPELNVRRVFSAATPAAVLLGADGYLAGGPVAGEDAVAEFVEDVLSVLADAPSPAE</sequence>
<feature type="transmembrane region" description="Helical" evidence="5">
    <location>
        <begin position="60"/>
        <end position="86"/>
    </location>
</feature>
<proteinExistence type="predicted"/>
<keyword evidence="4 5" id="KW-0472">Membrane</keyword>
<feature type="transmembrane region" description="Helical" evidence="5">
    <location>
        <begin position="124"/>
        <end position="147"/>
    </location>
</feature>
<dbReference type="InterPro" id="IPR036249">
    <property type="entry name" value="Thioredoxin-like_sf"/>
</dbReference>
<feature type="domain" description="Methylamine utilisation protein MauE" evidence="6">
    <location>
        <begin position="7"/>
        <end position="136"/>
    </location>
</feature>
<dbReference type="SUPFAM" id="SSF52833">
    <property type="entry name" value="Thioredoxin-like"/>
    <property type="match status" value="1"/>
</dbReference>
<feature type="transmembrane region" description="Helical" evidence="5">
    <location>
        <begin position="153"/>
        <end position="172"/>
    </location>
</feature>
<dbReference type="RefSeq" id="WP_231250900.1">
    <property type="nucleotide sequence ID" value="NZ_BAAAMQ010000017.1"/>
</dbReference>
<evidence type="ECO:0000259" key="6">
    <source>
        <dbReference type="Pfam" id="PF07291"/>
    </source>
</evidence>
<evidence type="ECO:0000256" key="4">
    <source>
        <dbReference type="ARBA" id="ARBA00023136"/>
    </source>
</evidence>
<name>A0ABN2XPY7_9ACTN</name>
<evidence type="ECO:0000256" key="3">
    <source>
        <dbReference type="ARBA" id="ARBA00022989"/>
    </source>
</evidence>
<keyword evidence="3 5" id="KW-1133">Transmembrane helix</keyword>
<evidence type="ECO:0000256" key="2">
    <source>
        <dbReference type="ARBA" id="ARBA00022692"/>
    </source>
</evidence>
<accession>A0ABN2XPY7</accession>
<dbReference type="Proteomes" id="UP001501161">
    <property type="component" value="Unassembled WGS sequence"/>
</dbReference>
<gene>
    <name evidence="7" type="ORF">GCM10009726_35110</name>
</gene>
<reference evidence="7 8" key="1">
    <citation type="journal article" date="2019" name="Int. J. Syst. Evol. Microbiol.">
        <title>The Global Catalogue of Microorganisms (GCM) 10K type strain sequencing project: providing services to taxonomists for standard genome sequencing and annotation.</title>
        <authorList>
            <consortium name="The Broad Institute Genomics Platform"/>
            <consortium name="The Broad Institute Genome Sequencing Center for Infectious Disease"/>
            <person name="Wu L."/>
            <person name="Ma J."/>
        </authorList>
    </citation>
    <scope>NUCLEOTIDE SEQUENCE [LARGE SCALE GENOMIC DNA]</scope>
    <source>
        <strain evidence="7 8">JCM 13813</strain>
    </source>
</reference>
<comment type="caution">
    <text evidence="7">The sequence shown here is derived from an EMBL/GenBank/DDBJ whole genome shotgun (WGS) entry which is preliminary data.</text>
</comment>